<feature type="compositionally biased region" description="Acidic residues" evidence="1">
    <location>
        <begin position="116"/>
        <end position="148"/>
    </location>
</feature>
<protein>
    <submittedName>
        <fullName evidence="2">Uncharacterized protein</fullName>
    </submittedName>
</protein>
<feature type="compositionally biased region" description="Polar residues" evidence="1">
    <location>
        <begin position="1"/>
        <end position="10"/>
    </location>
</feature>
<evidence type="ECO:0000313" key="2">
    <source>
        <dbReference type="EMBL" id="ODV71886.1"/>
    </source>
</evidence>
<dbReference type="RefSeq" id="XP_020068925.1">
    <property type="nucleotide sequence ID" value="XM_020216591.1"/>
</dbReference>
<evidence type="ECO:0000313" key="3">
    <source>
        <dbReference type="Proteomes" id="UP000094389"/>
    </source>
</evidence>
<feature type="region of interest" description="Disordered" evidence="1">
    <location>
        <begin position="1"/>
        <end position="148"/>
    </location>
</feature>
<feature type="region of interest" description="Disordered" evidence="1">
    <location>
        <begin position="299"/>
        <end position="326"/>
    </location>
</feature>
<dbReference type="AlphaFoldDB" id="A0A1E4RXB6"/>
<keyword evidence="3" id="KW-1185">Reference proteome</keyword>
<dbReference type="OrthoDB" id="3981229at2759"/>
<proteinExistence type="predicted"/>
<accession>A0A1E4RXB6</accession>
<feature type="compositionally biased region" description="Basic and acidic residues" evidence="1">
    <location>
        <begin position="356"/>
        <end position="366"/>
    </location>
</feature>
<dbReference type="GeneID" id="30990987"/>
<feature type="compositionally biased region" description="Basic residues" evidence="1">
    <location>
        <begin position="346"/>
        <end position="355"/>
    </location>
</feature>
<feature type="compositionally biased region" description="Basic and acidic residues" evidence="1">
    <location>
        <begin position="26"/>
        <end position="56"/>
    </location>
</feature>
<organism evidence="2 3">
    <name type="scientific">Cyberlindnera jadinii (strain ATCC 18201 / CBS 1600 / BCRC 20928 / JCM 3617 / NBRC 0987 / NRRL Y-1542)</name>
    <name type="common">Torula yeast</name>
    <name type="synonym">Candida utilis</name>
    <dbReference type="NCBI Taxonomy" id="983966"/>
    <lineage>
        <taxon>Eukaryota</taxon>
        <taxon>Fungi</taxon>
        <taxon>Dikarya</taxon>
        <taxon>Ascomycota</taxon>
        <taxon>Saccharomycotina</taxon>
        <taxon>Saccharomycetes</taxon>
        <taxon>Phaffomycetales</taxon>
        <taxon>Phaffomycetaceae</taxon>
        <taxon>Cyberlindnera</taxon>
    </lineage>
</organism>
<name>A0A1E4RXB6_CYBJN</name>
<dbReference type="EMBL" id="KV453937">
    <property type="protein sequence ID" value="ODV71886.1"/>
    <property type="molecule type" value="Genomic_DNA"/>
</dbReference>
<gene>
    <name evidence="2" type="ORF">CYBJADRAFT_174541</name>
</gene>
<evidence type="ECO:0000256" key="1">
    <source>
        <dbReference type="SAM" id="MobiDB-lite"/>
    </source>
</evidence>
<dbReference type="Proteomes" id="UP000094389">
    <property type="component" value="Unassembled WGS sequence"/>
</dbReference>
<sequence length="366" mass="41581">MPNYYNSLAGISQYGILPISPGNTSDVRRERVRRGGGEDEPTGQKRPSESNDERANCQKKSRSGSSGRNGPHVPRQSLRQQEEQRQVQGQQHQQPPQPGMRLGPSDPLPGPFFNLFDDDDDTEYEPGTEEEEDLSEEEEIEDEEEVDPEEWMLDLDKDFALPQGYVLPPYSGFLPSELQMFGNEPVANERCVNERGINEPRAQVPTGTAQSVEVTASSSKPRFIHTNHDIRYSVDPYHYTPTKTMKAKQSMRELLSQGRQEIESNREHATEDVSLKSLQEHYFNQLKLRNIDLVSMPFSTRQSAPRGGMPKTSSRKPHNAGTTSKDVGIELQCLHCDREFRGPKASTHRQQHIKRMHPDKYVKLKG</sequence>
<feature type="compositionally biased region" description="Low complexity" evidence="1">
    <location>
        <begin position="63"/>
        <end position="79"/>
    </location>
</feature>
<reference evidence="2 3" key="1">
    <citation type="journal article" date="2016" name="Proc. Natl. Acad. Sci. U.S.A.">
        <title>Comparative genomics of biotechnologically important yeasts.</title>
        <authorList>
            <person name="Riley R."/>
            <person name="Haridas S."/>
            <person name="Wolfe K.H."/>
            <person name="Lopes M.R."/>
            <person name="Hittinger C.T."/>
            <person name="Goeker M."/>
            <person name="Salamov A.A."/>
            <person name="Wisecaver J.H."/>
            <person name="Long T.M."/>
            <person name="Calvey C.H."/>
            <person name="Aerts A.L."/>
            <person name="Barry K.W."/>
            <person name="Choi C."/>
            <person name="Clum A."/>
            <person name="Coughlan A.Y."/>
            <person name="Deshpande S."/>
            <person name="Douglass A.P."/>
            <person name="Hanson S.J."/>
            <person name="Klenk H.-P."/>
            <person name="LaButti K.M."/>
            <person name="Lapidus A."/>
            <person name="Lindquist E.A."/>
            <person name="Lipzen A.M."/>
            <person name="Meier-Kolthoff J.P."/>
            <person name="Ohm R.A."/>
            <person name="Otillar R.P."/>
            <person name="Pangilinan J.L."/>
            <person name="Peng Y."/>
            <person name="Rokas A."/>
            <person name="Rosa C.A."/>
            <person name="Scheuner C."/>
            <person name="Sibirny A.A."/>
            <person name="Slot J.C."/>
            <person name="Stielow J.B."/>
            <person name="Sun H."/>
            <person name="Kurtzman C.P."/>
            <person name="Blackwell M."/>
            <person name="Grigoriev I.V."/>
            <person name="Jeffries T.W."/>
        </authorList>
    </citation>
    <scope>NUCLEOTIDE SEQUENCE [LARGE SCALE GENOMIC DNA]</scope>
    <source>
        <strain evidence="3">ATCC 18201 / CBS 1600 / BCRC 20928 / JCM 3617 / NBRC 0987 / NRRL Y-1542</strain>
    </source>
</reference>
<feature type="region of interest" description="Disordered" evidence="1">
    <location>
        <begin position="342"/>
        <end position="366"/>
    </location>
</feature>